<gene>
    <name evidence="2" type="ORF">PGQ11_002592</name>
</gene>
<dbReference type="InterPro" id="IPR029226">
    <property type="entry name" value="Ecp2-like"/>
</dbReference>
<organism evidence="2 3">
    <name type="scientific">Apiospora arundinis</name>
    <dbReference type="NCBI Taxonomy" id="335852"/>
    <lineage>
        <taxon>Eukaryota</taxon>
        <taxon>Fungi</taxon>
        <taxon>Dikarya</taxon>
        <taxon>Ascomycota</taxon>
        <taxon>Pezizomycotina</taxon>
        <taxon>Sordariomycetes</taxon>
        <taxon>Xylariomycetidae</taxon>
        <taxon>Amphisphaeriales</taxon>
        <taxon>Apiosporaceae</taxon>
        <taxon>Apiospora</taxon>
    </lineage>
</organism>
<evidence type="ECO:0000313" key="2">
    <source>
        <dbReference type="EMBL" id="KAK8877646.1"/>
    </source>
</evidence>
<keyword evidence="3" id="KW-1185">Reference proteome</keyword>
<proteinExistence type="predicted"/>
<comment type="caution">
    <text evidence="2">The sequence shown here is derived from an EMBL/GenBank/DDBJ whole genome shotgun (WGS) entry which is preliminary data.</text>
</comment>
<accession>A0ABR2JJF2</accession>
<feature type="domain" description="Ecp2 effector protein-like" evidence="1">
    <location>
        <begin position="12"/>
        <end position="93"/>
    </location>
</feature>
<reference evidence="2 3" key="1">
    <citation type="journal article" date="2024" name="IMA Fungus">
        <title>Apiospora arundinis, a panoply of carbohydrate-active enzymes and secondary metabolites.</title>
        <authorList>
            <person name="Sorensen T."/>
            <person name="Petersen C."/>
            <person name="Muurmann A.T."/>
            <person name="Christiansen J.V."/>
            <person name="Brundto M.L."/>
            <person name="Overgaard C.K."/>
            <person name="Boysen A.T."/>
            <person name="Wollenberg R.D."/>
            <person name="Larsen T.O."/>
            <person name="Sorensen J.L."/>
            <person name="Nielsen K.L."/>
            <person name="Sondergaard T.E."/>
        </authorList>
    </citation>
    <scope>NUCLEOTIDE SEQUENCE [LARGE SCALE GENOMIC DNA]</scope>
    <source>
        <strain evidence="2 3">AAU 773</strain>
    </source>
</reference>
<dbReference type="EMBL" id="JAPCWZ010000002">
    <property type="protein sequence ID" value="KAK8877646.1"/>
    <property type="molecule type" value="Genomic_DNA"/>
</dbReference>
<dbReference type="Proteomes" id="UP001390339">
    <property type="component" value="Unassembled WGS sequence"/>
</dbReference>
<protein>
    <submittedName>
        <fullName evidence="2">RF2-like protein</fullName>
    </submittedName>
</protein>
<evidence type="ECO:0000259" key="1">
    <source>
        <dbReference type="Pfam" id="PF14856"/>
    </source>
</evidence>
<name>A0ABR2JJF2_9PEZI</name>
<dbReference type="Pfam" id="PF14856">
    <property type="entry name" value="Hce2"/>
    <property type="match status" value="1"/>
</dbReference>
<evidence type="ECO:0000313" key="3">
    <source>
        <dbReference type="Proteomes" id="UP001390339"/>
    </source>
</evidence>
<sequence length="150" mass="16571">MARPARRIAGEGVWVVRDSVSGLQLLAAHETCEFRVEALDLSRYEKNTASSARAAKRSLSFQIDTRDIVELIQRGIRRFERRGRVGVWGIIRCEGTTYGDREVVWSIYHSPGRVTRPGPLGDIILGIAGAIPDDAGTIYPHSTGTKHGSR</sequence>